<keyword evidence="2" id="KW-1185">Reference proteome</keyword>
<proteinExistence type="predicted"/>
<comment type="caution">
    <text evidence="1">The sequence shown here is derived from an EMBL/GenBank/DDBJ whole genome shotgun (WGS) entry which is preliminary data.</text>
</comment>
<dbReference type="Proteomes" id="UP000194153">
    <property type="component" value="Unassembled WGS sequence"/>
</dbReference>
<reference evidence="1 2" key="1">
    <citation type="submission" date="2017-04" db="EMBL/GenBank/DDBJ databases">
        <authorList>
            <consortium name="Geobacter pelophilus Genome Sequencing"/>
            <person name="Aoyagi T."/>
            <person name="Koike H."/>
            <person name="Hori T."/>
        </authorList>
    </citation>
    <scope>NUCLEOTIDE SEQUENCE [LARGE SCALE GENOMIC DNA]</scope>
    <source>
        <strain evidence="1 2">Drf2</strain>
    </source>
</reference>
<gene>
    <name evidence="1" type="ORF">GPEL0_01f2389</name>
</gene>
<protein>
    <submittedName>
        <fullName evidence="1">Uncharacterized protein</fullName>
    </submittedName>
</protein>
<reference evidence="2" key="2">
    <citation type="submission" date="2017-05" db="EMBL/GenBank/DDBJ databases">
        <title>Draft genome sequence of Geobacter pelophilus, a iron(III)-reducing bacteria.</title>
        <authorList>
            <person name="Aoyagi T."/>
            <person name="Koike H."/>
            <person name="Morita T."/>
            <person name="Sato Y."/>
            <person name="Habe H."/>
            <person name="Hori T."/>
        </authorList>
    </citation>
    <scope>NUCLEOTIDE SEQUENCE [LARGE SCALE GENOMIC DNA]</scope>
    <source>
        <strain evidence="2">Drf2</strain>
    </source>
</reference>
<organism evidence="1 2">
    <name type="scientific">Geoanaerobacter pelophilus</name>
    <dbReference type="NCBI Taxonomy" id="60036"/>
    <lineage>
        <taxon>Bacteria</taxon>
        <taxon>Pseudomonadati</taxon>
        <taxon>Thermodesulfobacteriota</taxon>
        <taxon>Desulfuromonadia</taxon>
        <taxon>Geobacterales</taxon>
        <taxon>Geobacteraceae</taxon>
        <taxon>Geoanaerobacter</taxon>
    </lineage>
</organism>
<dbReference type="EMBL" id="BDQG01000001">
    <property type="protein sequence ID" value="GAW66851.1"/>
    <property type="molecule type" value="Genomic_DNA"/>
</dbReference>
<dbReference type="RefSeq" id="WP_143424255.1">
    <property type="nucleotide sequence ID" value="NZ_BDQG01000001.1"/>
</dbReference>
<evidence type="ECO:0000313" key="2">
    <source>
        <dbReference type="Proteomes" id="UP000194153"/>
    </source>
</evidence>
<accession>A0ABQ0MID8</accession>
<evidence type="ECO:0000313" key="1">
    <source>
        <dbReference type="EMBL" id="GAW66851.1"/>
    </source>
</evidence>
<sequence>MEIKLIKIKRYLLNEDPESTSDSCDEAIFEALLCQMNSIKEAEWQREAYPPLLQSLVEIISALTTDEGEPTSRYDSVSGLLDG</sequence>
<name>A0ABQ0MID8_9BACT</name>